<dbReference type="Pfam" id="PF00069">
    <property type="entry name" value="Pkinase"/>
    <property type="match status" value="1"/>
</dbReference>
<dbReference type="Gene3D" id="3.30.200.20">
    <property type="entry name" value="Phosphorylase Kinase, domain 1"/>
    <property type="match status" value="1"/>
</dbReference>
<feature type="compositionally biased region" description="Polar residues" evidence="7">
    <location>
        <begin position="441"/>
        <end position="452"/>
    </location>
</feature>
<keyword evidence="5" id="KW-0652">Protein synthesis inhibitor</keyword>
<dbReference type="GO" id="GO:0005737">
    <property type="term" value="C:cytoplasm"/>
    <property type="evidence" value="ECO:0007669"/>
    <property type="project" value="TreeGrafter"/>
</dbReference>
<evidence type="ECO:0000256" key="6">
    <source>
        <dbReference type="PROSITE-ProRule" id="PRU10141"/>
    </source>
</evidence>
<evidence type="ECO:0000256" key="4">
    <source>
        <dbReference type="ARBA" id="ARBA00022840"/>
    </source>
</evidence>
<dbReference type="GO" id="GO:0017148">
    <property type="term" value="P:negative regulation of translation"/>
    <property type="evidence" value="ECO:0007669"/>
    <property type="project" value="UniProtKB-KW"/>
</dbReference>
<dbReference type="EMBL" id="BLLK01000020">
    <property type="protein sequence ID" value="GFH44880.1"/>
    <property type="molecule type" value="Genomic_DNA"/>
</dbReference>
<feature type="region of interest" description="Disordered" evidence="7">
    <location>
        <begin position="90"/>
        <end position="126"/>
    </location>
</feature>
<comment type="caution">
    <text evidence="9">The sequence shown here is derived from an EMBL/GenBank/DDBJ whole genome shotgun (WGS) entry which is preliminary data.</text>
</comment>
<dbReference type="SMART" id="SM00220">
    <property type="entry name" value="S_TKc"/>
    <property type="match status" value="1"/>
</dbReference>
<feature type="binding site" evidence="6">
    <location>
        <position position="515"/>
    </location>
    <ligand>
        <name>ATP</name>
        <dbReference type="ChEBI" id="CHEBI:30616"/>
    </ligand>
</feature>
<proteinExistence type="predicted"/>
<dbReference type="InterPro" id="IPR050339">
    <property type="entry name" value="CC_SR_Kinase"/>
</dbReference>
<dbReference type="GO" id="GO:0005634">
    <property type="term" value="C:nucleus"/>
    <property type="evidence" value="ECO:0007669"/>
    <property type="project" value="TreeGrafter"/>
</dbReference>
<protein>
    <submittedName>
        <fullName evidence="9">Wee1-like protein kinase</fullName>
    </submittedName>
</protein>
<evidence type="ECO:0000313" key="10">
    <source>
        <dbReference type="Proteomes" id="UP001054902"/>
    </source>
</evidence>
<dbReference type="GO" id="GO:0004713">
    <property type="term" value="F:protein tyrosine kinase activity"/>
    <property type="evidence" value="ECO:0007669"/>
    <property type="project" value="TreeGrafter"/>
</dbReference>
<dbReference type="Gene3D" id="1.10.510.10">
    <property type="entry name" value="Transferase(Phosphotransferase) domain 1"/>
    <property type="match status" value="1"/>
</dbReference>
<dbReference type="PROSITE" id="PS00107">
    <property type="entry name" value="PROTEIN_KINASE_ATP"/>
    <property type="match status" value="1"/>
</dbReference>
<dbReference type="InterPro" id="IPR011009">
    <property type="entry name" value="Kinase-like_dom_sf"/>
</dbReference>
<gene>
    <name evidence="9" type="ORF">CTEN210_01354</name>
</gene>
<sequence>MSDKSTLHPFSNTRDSSTSIDETSCQARTRGTSSETQSNDSKIDSTGREERTPCHGDNMEEDMNSSFLTNIEENNFDDSFDSMNSAGTNIMSNSCTKTPSTSTMSTPPSTRTKGSASSSSFASETPMKLRPLEAQPVHDQDEYIYKSLSYYNGTTRKRASIDQALLDCDIMEPPAKEKATSSDTKVHVHNSPFRPSLSTIPSFDNDESMDLAANDDVFASTSGRYSSPIKAFNLESVSRDTEASSRVEGPYKTSQRRSFSHMANDHKASMDFGGVEDDDDEMHACSKFRKLNLNDDFSSNFQQRKPVFHSTKDSFKNKNVKQSLFSQQKFETIDTSNADRLTNTGEMNISTNLFEAPKTIFKGRNRGMPDFISPTDITANTPFQKGTANARQSNILFTDSSTPDDVSLRMGNNFAATNVTTPIVKQTNVSDSTPFYNNFYPSTRKATGNNHPPETPIVKRKGPRSRFSPNTCSPQPPQLSRFAQDFKIVDTLGSGSFGNVYSCLSEIDGQMYAVKASKGKAKGSSDKKRMLQEVKALAELSDISDVAAFHIVRYHQAWMEEDNLGFSRLYIVTDLCERTLLDEMRDENAKLWTDFPRLYKLLREMLLALNLVHTKGKVHLDIKPDNIFIKDDKFKLGDFGLVIEERTAKTWEIEEGDCRYMCLDLLSGNTKDLSKCDIFSLGITLYEIVRNAPLPMDGQQWQDLRAGKIGTMIGVPLPLVEIITDMMNPNADERPTCAELLKRRQLLSEDEKRLIEEKNRAQIANAAWANFKRMSPPKGMLKRSNTCPR</sequence>
<dbReference type="SUPFAM" id="SSF56112">
    <property type="entry name" value="Protein kinase-like (PK-like)"/>
    <property type="match status" value="1"/>
</dbReference>
<evidence type="ECO:0000256" key="5">
    <source>
        <dbReference type="ARBA" id="ARBA00023193"/>
    </source>
</evidence>
<keyword evidence="10" id="KW-1185">Reference proteome</keyword>
<feature type="region of interest" description="Disordered" evidence="7">
    <location>
        <begin position="441"/>
        <end position="476"/>
    </location>
</feature>
<dbReference type="PANTHER" id="PTHR11042">
    <property type="entry name" value="EUKARYOTIC TRANSLATION INITIATION FACTOR 2-ALPHA KINASE EIF2-ALPHA KINASE -RELATED"/>
    <property type="match status" value="1"/>
</dbReference>
<dbReference type="AlphaFoldDB" id="A0AAD3CHU0"/>
<dbReference type="Proteomes" id="UP001054902">
    <property type="component" value="Unassembled WGS sequence"/>
</dbReference>
<evidence type="ECO:0000259" key="8">
    <source>
        <dbReference type="PROSITE" id="PS50011"/>
    </source>
</evidence>
<name>A0AAD3CHU0_9STRA</name>
<dbReference type="GO" id="GO:0005524">
    <property type="term" value="F:ATP binding"/>
    <property type="evidence" value="ECO:0007669"/>
    <property type="project" value="UniProtKB-UniRule"/>
</dbReference>
<keyword evidence="2 6" id="KW-0547">Nucleotide-binding</keyword>
<feature type="compositionally biased region" description="Low complexity" evidence="7">
    <location>
        <begin position="94"/>
        <end position="123"/>
    </location>
</feature>
<evidence type="ECO:0000256" key="7">
    <source>
        <dbReference type="SAM" id="MobiDB-lite"/>
    </source>
</evidence>
<evidence type="ECO:0000256" key="2">
    <source>
        <dbReference type="ARBA" id="ARBA00022741"/>
    </source>
</evidence>
<evidence type="ECO:0000256" key="3">
    <source>
        <dbReference type="ARBA" id="ARBA00022777"/>
    </source>
</evidence>
<evidence type="ECO:0000256" key="1">
    <source>
        <dbReference type="ARBA" id="ARBA00022679"/>
    </source>
</evidence>
<keyword evidence="3 9" id="KW-0418">Kinase</keyword>
<dbReference type="PROSITE" id="PS50011">
    <property type="entry name" value="PROTEIN_KINASE_DOM"/>
    <property type="match status" value="1"/>
</dbReference>
<organism evidence="9 10">
    <name type="scientific">Chaetoceros tenuissimus</name>
    <dbReference type="NCBI Taxonomy" id="426638"/>
    <lineage>
        <taxon>Eukaryota</taxon>
        <taxon>Sar</taxon>
        <taxon>Stramenopiles</taxon>
        <taxon>Ochrophyta</taxon>
        <taxon>Bacillariophyta</taxon>
        <taxon>Coscinodiscophyceae</taxon>
        <taxon>Chaetocerotophycidae</taxon>
        <taxon>Chaetocerotales</taxon>
        <taxon>Chaetocerotaceae</taxon>
        <taxon>Chaetoceros</taxon>
    </lineage>
</organism>
<feature type="region of interest" description="Disordered" evidence="7">
    <location>
        <begin position="1"/>
        <end position="72"/>
    </location>
</feature>
<dbReference type="InterPro" id="IPR000719">
    <property type="entry name" value="Prot_kinase_dom"/>
</dbReference>
<keyword evidence="1" id="KW-0808">Transferase</keyword>
<feature type="compositionally biased region" description="Basic and acidic residues" evidence="7">
    <location>
        <begin position="41"/>
        <end position="58"/>
    </location>
</feature>
<evidence type="ECO:0000313" key="9">
    <source>
        <dbReference type="EMBL" id="GFH44880.1"/>
    </source>
</evidence>
<feature type="compositionally biased region" description="Polar residues" evidence="7">
    <location>
        <begin position="8"/>
        <end position="40"/>
    </location>
</feature>
<reference evidence="9 10" key="1">
    <citation type="journal article" date="2021" name="Sci. Rep.">
        <title>The genome of the diatom Chaetoceros tenuissimus carries an ancient integrated fragment of an extant virus.</title>
        <authorList>
            <person name="Hongo Y."/>
            <person name="Kimura K."/>
            <person name="Takaki Y."/>
            <person name="Yoshida Y."/>
            <person name="Baba S."/>
            <person name="Kobayashi G."/>
            <person name="Nagasaki K."/>
            <person name="Hano T."/>
            <person name="Tomaru Y."/>
        </authorList>
    </citation>
    <scope>NUCLEOTIDE SEQUENCE [LARGE SCALE GENOMIC DNA]</scope>
    <source>
        <strain evidence="9 10">NIES-3715</strain>
    </source>
</reference>
<accession>A0AAD3CHU0</accession>
<keyword evidence="4 6" id="KW-0067">ATP-binding</keyword>
<dbReference type="PANTHER" id="PTHR11042:SF185">
    <property type="entry name" value="WEE1-LIKE PROTEIN KINASE"/>
    <property type="match status" value="1"/>
</dbReference>
<dbReference type="InterPro" id="IPR017441">
    <property type="entry name" value="Protein_kinase_ATP_BS"/>
</dbReference>
<feature type="domain" description="Protein kinase" evidence="8">
    <location>
        <begin position="486"/>
        <end position="747"/>
    </location>
</feature>